<feature type="compositionally biased region" description="Gly residues" evidence="1">
    <location>
        <begin position="347"/>
        <end position="358"/>
    </location>
</feature>
<feature type="region of interest" description="Disordered" evidence="1">
    <location>
        <begin position="1"/>
        <end position="280"/>
    </location>
</feature>
<dbReference type="Gene3D" id="2.60.40.790">
    <property type="match status" value="1"/>
</dbReference>
<dbReference type="EMBL" id="KN822983">
    <property type="protein sequence ID" value="KIO29396.1"/>
    <property type="molecule type" value="Genomic_DNA"/>
</dbReference>
<feature type="compositionally biased region" description="Low complexity" evidence="1">
    <location>
        <begin position="224"/>
        <end position="234"/>
    </location>
</feature>
<evidence type="ECO:0000313" key="2">
    <source>
        <dbReference type="EMBL" id="KIO29396.1"/>
    </source>
</evidence>
<feature type="compositionally biased region" description="Low complexity" evidence="1">
    <location>
        <begin position="665"/>
        <end position="679"/>
    </location>
</feature>
<feature type="compositionally biased region" description="Low complexity" evidence="1">
    <location>
        <begin position="167"/>
        <end position="207"/>
    </location>
</feature>
<feature type="compositionally biased region" description="Basic and acidic residues" evidence="1">
    <location>
        <begin position="243"/>
        <end position="259"/>
    </location>
</feature>
<proteinExistence type="predicted"/>
<feature type="compositionally biased region" description="Basic and acidic residues" evidence="1">
    <location>
        <begin position="405"/>
        <end position="420"/>
    </location>
</feature>
<evidence type="ECO:0000256" key="1">
    <source>
        <dbReference type="SAM" id="MobiDB-lite"/>
    </source>
</evidence>
<feature type="compositionally biased region" description="Polar residues" evidence="1">
    <location>
        <begin position="471"/>
        <end position="497"/>
    </location>
</feature>
<gene>
    <name evidence="2" type="ORF">M407DRAFT_6216</name>
</gene>
<feature type="compositionally biased region" description="Low complexity" evidence="1">
    <location>
        <begin position="602"/>
        <end position="612"/>
    </location>
</feature>
<feature type="compositionally biased region" description="Low complexity" evidence="1">
    <location>
        <begin position="12"/>
        <end position="22"/>
    </location>
</feature>
<dbReference type="InterPro" id="IPR008978">
    <property type="entry name" value="HSP20-like_chaperone"/>
</dbReference>
<dbReference type="OrthoDB" id="1431247at2759"/>
<feature type="compositionally biased region" description="Basic and acidic residues" evidence="1">
    <location>
        <begin position="427"/>
        <end position="438"/>
    </location>
</feature>
<dbReference type="CDD" id="cd06464">
    <property type="entry name" value="ACD_sHsps-like"/>
    <property type="match status" value="1"/>
</dbReference>
<organism evidence="2 3">
    <name type="scientific">Tulasnella calospora MUT 4182</name>
    <dbReference type="NCBI Taxonomy" id="1051891"/>
    <lineage>
        <taxon>Eukaryota</taxon>
        <taxon>Fungi</taxon>
        <taxon>Dikarya</taxon>
        <taxon>Basidiomycota</taxon>
        <taxon>Agaricomycotina</taxon>
        <taxon>Agaricomycetes</taxon>
        <taxon>Cantharellales</taxon>
        <taxon>Tulasnellaceae</taxon>
        <taxon>Tulasnella</taxon>
    </lineage>
</organism>
<accession>A0A0C3QN42</accession>
<dbReference type="AlphaFoldDB" id="A0A0C3QN42"/>
<evidence type="ECO:0000313" key="3">
    <source>
        <dbReference type="Proteomes" id="UP000054248"/>
    </source>
</evidence>
<feature type="compositionally biased region" description="Polar residues" evidence="1">
    <location>
        <begin position="369"/>
        <end position="393"/>
    </location>
</feature>
<keyword evidence="3" id="KW-1185">Reference proteome</keyword>
<dbReference type="SUPFAM" id="SSF49764">
    <property type="entry name" value="HSP20-like chaperones"/>
    <property type="match status" value="1"/>
</dbReference>
<feature type="compositionally biased region" description="Low complexity" evidence="1">
    <location>
        <begin position="323"/>
        <end position="336"/>
    </location>
</feature>
<feature type="region of interest" description="Disordered" evidence="1">
    <location>
        <begin position="299"/>
        <end position="705"/>
    </location>
</feature>
<protein>
    <recommendedName>
        <fullName evidence="4">SHSP domain-containing protein</fullName>
    </recommendedName>
</protein>
<sequence length="705" mass="74048">MRLKKNHPTLDSISASSSSSSSTVPLPPNTLRKPKPPPADALPPKEDPSASPPRQPSTLKKASLTARAMNVPSSSRSSSSSSSSSSTTTADEAEVVSLNDDADLKHEAPPSSSPTKLSQFTFRGWPVSRKPPSTFSPPPSRDGPPSTAKGNYWSSVAPTNPQSQAITPSSSAASASSPTSTSPTLPWSSADMNRASSGASTSSSAYSVKVTAPTALAIHHPELSSSTNTNPSSTIPEGDEEDRDRPITPPERRSGHFERCVQFGSDADPSRASARFDGETLVINVPKKRSWADVDIIHRNGDGSAVEPTTPVLSQEKSPRSIALALAASPTTSTSSRSERHLQLDEGGSGSGSGGGGSSAAVSPGAESTAESTTPEGEMTSGSSCTDTSSVPSPVSEDGGSPLDEVSRRLDEVHLDLRDGSDEEEGGETRRGRRERLSSFHSFHHQYATEPPTPTSFLPRQPTPFIPSYPLSPNKQNSSEPSPIASWLSNTSATLPRSRSHSPPQPYHQHGGSRKSSSGSDSDSSEGRAAARRHFGIEDDLVTPTPQRMQKRRGPSGVEQTTTATATANHHAMSPKKDYFGFPMTPVLATTSATPDAEKTTPPKTTAPSSASGFSNNHPMLKQRSPTREAGPSGASLSPSRMPLSVRRGSVTSVDEDGVEHMRISLPPSASASPNTASSVAGRTREQGMGRSAFFWKRWAPGQGS</sequence>
<dbReference type="Proteomes" id="UP000054248">
    <property type="component" value="Unassembled WGS sequence"/>
</dbReference>
<reference evidence="2 3" key="1">
    <citation type="submission" date="2014-04" db="EMBL/GenBank/DDBJ databases">
        <authorList>
            <consortium name="DOE Joint Genome Institute"/>
            <person name="Kuo A."/>
            <person name="Girlanda M."/>
            <person name="Perotto S."/>
            <person name="Kohler A."/>
            <person name="Nagy L.G."/>
            <person name="Floudas D."/>
            <person name="Copeland A."/>
            <person name="Barry K.W."/>
            <person name="Cichocki N."/>
            <person name="Veneault-Fourrey C."/>
            <person name="LaButti K."/>
            <person name="Lindquist E.A."/>
            <person name="Lipzen A."/>
            <person name="Lundell T."/>
            <person name="Morin E."/>
            <person name="Murat C."/>
            <person name="Sun H."/>
            <person name="Tunlid A."/>
            <person name="Henrissat B."/>
            <person name="Grigoriev I.V."/>
            <person name="Hibbett D.S."/>
            <person name="Martin F."/>
            <person name="Nordberg H.P."/>
            <person name="Cantor M.N."/>
            <person name="Hua S.X."/>
        </authorList>
    </citation>
    <scope>NUCLEOTIDE SEQUENCE [LARGE SCALE GENOMIC DNA]</scope>
    <source>
        <strain evidence="2 3">MUT 4182</strain>
    </source>
</reference>
<name>A0A0C3QN42_9AGAM</name>
<feature type="compositionally biased region" description="Low complexity" evidence="1">
    <location>
        <begin position="73"/>
        <end position="86"/>
    </location>
</feature>
<dbReference type="HOGENOM" id="CLU_391374_0_0_1"/>
<reference evidence="3" key="2">
    <citation type="submission" date="2015-01" db="EMBL/GenBank/DDBJ databases">
        <title>Evolutionary Origins and Diversification of the Mycorrhizal Mutualists.</title>
        <authorList>
            <consortium name="DOE Joint Genome Institute"/>
            <consortium name="Mycorrhizal Genomics Consortium"/>
            <person name="Kohler A."/>
            <person name="Kuo A."/>
            <person name="Nagy L.G."/>
            <person name="Floudas D."/>
            <person name="Copeland A."/>
            <person name="Barry K.W."/>
            <person name="Cichocki N."/>
            <person name="Veneault-Fourrey C."/>
            <person name="LaButti K."/>
            <person name="Lindquist E.A."/>
            <person name="Lipzen A."/>
            <person name="Lundell T."/>
            <person name="Morin E."/>
            <person name="Murat C."/>
            <person name="Riley R."/>
            <person name="Ohm R."/>
            <person name="Sun H."/>
            <person name="Tunlid A."/>
            <person name="Henrissat B."/>
            <person name="Grigoriev I.V."/>
            <person name="Hibbett D.S."/>
            <person name="Martin F."/>
        </authorList>
    </citation>
    <scope>NUCLEOTIDE SEQUENCE [LARGE SCALE GENOMIC DNA]</scope>
    <source>
        <strain evidence="3">MUT 4182</strain>
    </source>
</reference>
<feature type="compositionally biased region" description="Polar residues" evidence="1">
    <location>
        <begin position="148"/>
        <end position="166"/>
    </location>
</feature>
<evidence type="ECO:0008006" key="4">
    <source>
        <dbReference type="Google" id="ProtNLM"/>
    </source>
</evidence>